<comment type="caution">
    <text evidence="1">The sequence shown here is derived from an EMBL/GenBank/DDBJ whole genome shotgun (WGS) entry which is preliminary data.</text>
</comment>
<protein>
    <submittedName>
        <fullName evidence="1">Uncharacterized protein</fullName>
    </submittedName>
</protein>
<dbReference type="AlphaFoldDB" id="A0A2I0HWD9"/>
<name>A0A2I0HWD9_PUNGR</name>
<evidence type="ECO:0000313" key="2">
    <source>
        <dbReference type="Proteomes" id="UP000233551"/>
    </source>
</evidence>
<sequence length="143" mass="16277">MSATGYRIMNIETMVLTREEATQRRPVWKVFLHNTDDVIIFCAWGEDDGCVISSFEYVLGVCMGSGYTRNRLEPTLTGRVRVARIENRREEKIYRFQQGTQNLWYNTGSGLEERWARGDTGCCGSLASHHRLVKATGVVVTSH</sequence>
<dbReference type="EMBL" id="PGOL01005047">
    <property type="protein sequence ID" value="PKI36011.1"/>
    <property type="molecule type" value="Genomic_DNA"/>
</dbReference>
<proteinExistence type="predicted"/>
<gene>
    <name evidence="1" type="ORF">CRG98_043586</name>
</gene>
<dbReference type="Proteomes" id="UP000233551">
    <property type="component" value="Unassembled WGS sequence"/>
</dbReference>
<reference evidence="1 2" key="1">
    <citation type="submission" date="2017-11" db="EMBL/GenBank/DDBJ databases">
        <title>De-novo sequencing of pomegranate (Punica granatum L.) genome.</title>
        <authorList>
            <person name="Akparov Z."/>
            <person name="Amiraslanov A."/>
            <person name="Hajiyeva S."/>
            <person name="Abbasov M."/>
            <person name="Kaur K."/>
            <person name="Hamwieh A."/>
            <person name="Solovyev V."/>
            <person name="Salamov A."/>
            <person name="Braich B."/>
            <person name="Kosarev P."/>
            <person name="Mahmoud A."/>
            <person name="Hajiyev E."/>
            <person name="Babayeva S."/>
            <person name="Izzatullayeva V."/>
            <person name="Mammadov A."/>
            <person name="Mammadov A."/>
            <person name="Sharifova S."/>
            <person name="Ojaghi J."/>
            <person name="Eynullazada K."/>
            <person name="Bayramov B."/>
            <person name="Abdulazimova A."/>
            <person name="Shahmuradov I."/>
        </authorList>
    </citation>
    <scope>NUCLEOTIDE SEQUENCE [LARGE SCALE GENOMIC DNA]</scope>
    <source>
        <strain evidence="2">cv. AG2017</strain>
        <tissue evidence="1">Leaf</tissue>
    </source>
</reference>
<organism evidence="1 2">
    <name type="scientific">Punica granatum</name>
    <name type="common">Pomegranate</name>
    <dbReference type="NCBI Taxonomy" id="22663"/>
    <lineage>
        <taxon>Eukaryota</taxon>
        <taxon>Viridiplantae</taxon>
        <taxon>Streptophyta</taxon>
        <taxon>Embryophyta</taxon>
        <taxon>Tracheophyta</taxon>
        <taxon>Spermatophyta</taxon>
        <taxon>Magnoliopsida</taxon>
        <taxon>eudicotyledons</taxon>
        <taxon>Gunneridae</taxon>
        <taxon>Pentapetalae</taxon>
        <taxon>rosids</taxon>
        <taxon>malvids</taxon>
        <taxon>Myrtales</taxon>
        <taxon>Lythraceae</taxon>
        <taxon>Punica</taxon>
    </lineage>
</organism>
<keyword evidence="2" id="KW-1185">Reference proteome</keyword>
<evidence type="ECO:0000313" key="1">
    <source>
        <dbReference type="EMBL" id="PKI36011.1"/>
    </source>
</evidence>
<accession>A0A2I0HWD9</accession>